<feature type="compositionally biased region" description="Basic and acidic residues" evidence="1">
    <location>
        <begin position="1024"/>
        <end position="1037"/>
    </location>
</feature>
<dbReference type="OrthoDB" id="3556655at2759"/>
<dbReference type="Proteomes" id="UP001152300">
    <property type="component" value="Unassembled WGS sequence"/>
</dbReference>
<feature type="compositionally biased region" description="Basic and acidic residues" evidence="1">
    <location>
        <begin position="797"/>
        <end position="817"/>
    </location>
</feature>
<name>A0A9X0ADK4_9HELO</name>
<feature type="compositionally biased region" description="Polar residues" evidence="1">
    <location>
        <begin position="679"/>
        <end position="692"/>
    </location>
</feature>
<feature type="region of interest" description="Disordered" evidence="1">
    <location>
        <begin position="155"/>
        <end position="180"/>
    </location>
</feature>
<feature type="region of interest" description="Disordered" evidence="1">
    <location>
        <begin position="1"/>
        <end position="119"/>
    </location>
</feature>
<reference evidence="2" key="1">
    <citation type="submission" date="2022-11" db="EMBL/GenBank/DDBJ databases">
        <title>Genome Resource of Sclerotinia nivalis Strain SnTB1, a Plant Pathogen Isolated from American Ginseng.</title>
        <authorList>
            <person name="Fan S."/>
        </authorList>
    </citation>
    <scope>NUCLEOTIDE SEQUENCE</scope>
    <source>
        <strain evidence="2">SnTB1</strain>
    </source>
</reference>
<protein>
    <submittedName>
        <fullName evidence="2">Uncharacterized protein</fullName>
    </submittedName>
</protein>
<evidence type="ECO:0000313" key="3">
    <source>
        <dbReference type="Proteomes" id="UP001152300"/>
    </source>
</evidence>
<feature type="region of interest" description="Disordered" evidence="1">
    <location>
        <begin position="224"/>
        <end position="255"/>
    </location>
</feature>
<feature type="compositionally biased region" description="Polar residues" evidence="1">
    <location>
        <begin position="763"/>
        <end position="778"/>
    </location>
</feature>
<feature type="compositionally biased region" description="Basic and acidic residues" evidence="1">
    <location>
        <begin position="582"/>
        <end position="678"/>
    </location>
</feature>
<dbReference type="EMBL" id="JAPEIS010000012">
    <property type="protein sequence ID" value="KAJ8060875.1"/>
    <property type="molecule type" value="Genomic_DNA"/>
</dbReference>
<keyword evidence="3" id="KW-1185">Reference proteome</keyword>
<feature type="compositionally biased region" description="Low complexity" evidence="1">
    <location>
        <begin position="1138"/>
        <end position="1156"/>
    </location>
</feature>
<feature type="compositionally biased region" description="Basic and acidic residues" evidence="1">
    <location>
        <begin position="943"/>
        <end position="998"/>
    </location>
</feature>
<feature type="compositionally biased region" description="Polar residues" evidence="1">
    <location>
        <begin position="317"/>
        <end position="351"/>
    </location>
</feature>
<feature type="compositionally biased region" description="Basic and acidic residues" evidence="1">
    <location>
        <begin position="1005"/>
        <end position="1017"/>
    </location>
</feature>
<feature type="compositionally biased region" description="Polar residues" evidence="1">
    <location>
        <begin position="738"/>
        <end position="756"/>
    </location>
</feature>
<feature type="region of interest" description="Disordered" evidence="1">
    <location>
        <begin position="267"/>
        <end position="286"/>
    </location>
</feature>
<evidence type="ECO:0000256" key="1">
    <source>
        <dbReference type="SAM" id="MobiDB-lite"/>
    </source>
</evidence>
<feature type="compositionally biased region" description="Polar residues" evidence="1">
    <location>
        <begin position="1050"/>
        <end position="1060"/>
    </location>
</feature>
<feature type="compositionally biased region" description="Polar residues" evidence="1">
    <location>
        <begin position="857"/>
        <end position="867"/>
    </location>
</feature>
<feature type="compositionally biased region" description="Low complexity" evidence="1">
    <location>
        <begin position="39"/>
        <end position="52"/>
    </location>
</feature>
<sequence length="1472" mass="167195">MSRMELDDSWDPDPLPNSNVRNNSQPRPKGQAARNSRMQSQYYQHSQTSYPQHNDRNAPMDLYDESSDDESSSNEYPILLQQPQVTHKRMKSPAQPVPDRRKRHQSEHPSGTGRGRTTNIEEAMHDHYPEVSQSRKKSVARNDIRYKATENNHHDGYLDVENTLPKSRKSHPRRHSRAGDAYQDEGYMEKEDYGEQFVRESSFIAYQGNPFAKKRMKEERIYNPVPPSTFSHKPTGRYHQQSTRANHEPVVTPKARQRLDYSRAQSVGPRNLYDDGGNSYPGTENGISSTRIQRQRQEPQLASPIWSDHECAVQKPSPAQRQQGNIEKPTFVNSLPHTPRNQSVRSRSVAPNRTRAVANQPGEYNYGFIDDDDVNETPLEEALQNRPNFQMKVQNNPMNVMNALPKSSAFRGSNSKATKQIYQSPPRNSNGVVASKITIDLVTPESAVSARGSMPFIPQHWTPARRGPIKALNPLENSMQDGPGANSVEQFAENARERQEVASSTSHVQRPEEIARQRQAAEKIVQKELIADREALQRDLFGEVVSETEEEKRERDEAKRLKAQRSREAKEKQDAIDAINAEAKRQKNELRAQKERNKKDAEQREKNKDVASRKAKRDADRHHQSLREAQDAEKRRKDAIDKLQAKKEESAALKALEEQKQISDRERKEHAAEMDKMNRNMQKLTAQVTAQAAASLKPARKSTTENGTTSAANTSPPQATLPTNMDVDDEDSLFLPETQITSVEASPDRQITNQLQIPEAASGDSTIVPSVEQDQAPASITEIFAKTIPNTSGGNVLEDREAEREATRKKRPDEHAAAKRKREKSVATEPSPNTAARKAAPRATSKAPSKAAPKKNCTQSLTKSPGSSVFDIKLKPLHGPDAFVPREQQKQPNTVIEKATTDPPVPKTRPLPLPPPPPKPTATSTRPETKFISQAERDEIEADRERIQAEAKARKDALNKQRADARKDEISRKKTVEYRKKKEKEFRDKARQDGKELGEFELETMLDKLMKKREREKNRRNKRSSGEKSSSEHEHDAVSNLPNGFGAAAQVSSSDTASESNHMEEDDDDPETQARKEHEARTAESLKALAESRAARRSQISPVKKLGPLFSDDSSSESEEDPDDEETTERLIEHARKNAAATKATKNANEVQPETPVVEEVDLEKDFEAAFEEELLIEREPEMTTAALNSDDHSAQVVEPMPDMTAYFEGSSTQRSSYTLAEQSTQTTAPSQISQPERAKPQQPPSYSMVNVYMVMTQLILHEHEDEAALKKKFFDVDKANRYAQTLVNEYRTKKYMQQEIVEKWDQEYKYSCQIIHNDHKITKVFVKAVPMNPKEIDKYDPREIHPRFANQYYTVRYEKTIEQLDPETQKVCMIERTIGIIDDNKLYTVLEMANHAAAEYVLESVKPKEEVEEHHILYEEEILSDVRTARDNCIKREELFDCELDGDTIPWADFKTFEVKVELSRTEGPIN</sequence>
<feature type="compositionally biased region" description="Acidic residues" evidence="1">
    <location>
        <begin position="62"/>
        <end position="72"/>
    </location>
</feature>
<feature type="compositionally biased region" description="Basic and acidic residues" evidence="1">
    <location>
        <begin position="1072"/>
        <end position="1084"/>
    </location>
</feature>
<feature type="compositionally biased region" description="Polar residues" evidence="1">
    <location>
        <begin position="16"/>
        <end position="26"/>
    </location>
</feature>
<feature type="region of interest" description="Disordered" evidence="1">
    <location>
        <begin position="316"/>
        <end position="352"/>
    </location>
</feature>
<feature type="compositionally biased region" description="Basic and acidic residues" evidence="1">
    <location>
        <begin position="550"/>
        <end position="575"/>
    </location>
</feature>
<accession>A0A9X0ADK4</accession>
<feature type="compositionally biased region" description="Polar residues" evidence="1">
    <location>
        <begin position="704"/>
        <end position="723"/>
    </location>
</feature>
<feature type="compositionally biased region" description="Pro residues" evidence="1">
    <location>
        <begin position="903"/>
        <end position="920"/>
    </location>
</feature>
<feature type="region of interest" description="Disordered" evidence="1">
    <location>
        <begin position="545"/>
        <end position="1163"/>
    </location>
</feature>
<evidence type="ECO:0000313" key="2">
    <source>
        <dbReference type="EMBL" id="KAJ8060875.1"/>
    </source>
</evidence>
<feature type="region of interest" description="Disordered" evidence="1">
    <location>
        <begin position="1207"/>
        <end position="1245"/>
    </location>
</feature>
<feature type="compositionally biased region" description="Polar residues" evidence="1">
    <location>
        <begin position="228"/>
        <end position="244"/>
    </location>
</feature>
<proteinExistence type="predicted"/>
<feature type="compositionally biased region" description="Low complexity" evidence="1">
    <location>
        <begin position="832"/>
        <end position="856"/>
    </location>
</feature>
<comment type="caution">
    <text evidence="2">The sequence shown here is derived from an EMBL/GenBank/DDBJ whole genome shotgun (WGS) entry which is preliminary data.</text>
</comment>
<organism evidence="2 3">
    <name type="scientific">Sclerotinia nivalis</name>
    <dbReference type="NCBI Taxonomy" id="352851"/>
    <lineage>
        <taxon>Eukaryota</taxon>
        <taxon>Fungi</taxon>
        <taxon>Dikarya</taxon>
        <taxon>Ascomycota</taxon>
        <taxon>Pezizomycotina</taxon>
        <taxon>Leotiomycetes</taxon>
        <taxon>Helotiales</taxon>
        <taxon>Sclerotiniaceae</taxon>
        <taxon>Sclerotinia</taxon>
    </lineage>
</organism>
<feature type="compositionally biased region" description="Polar residues" evidence="1">
    <location>
        <begin position="1210"/>
        <end position="1235"/>
    </location>
</feature>
<feature type="compositionally biased region" description="Basic residues" evidence="1">
    <location>
        <begin position="166"/>
        <end position="176"/>
    </location>
</feature>
<feature type="compositionally biased region" description="Acidic residues" evidence="1">
    <location>
        <begin position="1114"/>
        <end position="1127"/>
    </location>
</feature>
<gene>
    <name evidence="2" type="ORF">OCU04_009956</name>
</gene>